<keyword evidence="3" id="KW-1185">Reference proteome</keyword>
<organism evidence="2 3">
    <name type="scientific">Flavobacterium rivuli WB 3.3-2 = DSM 21788</name>
    <dbReference type="NCBI Taxonomy" id="1121895"/>
    <lineage>
        <taxon>Bacteria</taxon>
        <taxon>Pseudomonadati</taxon>
        <taxon>Bacteroidota</taxon>
        <taxon>Flavobacteriia</taxon>
        <taxon>Flavobacteriales</taxon>
        <taxon>Flavobacteriaceae</taxon>
        <taxon>Flavobacterium</taxon>
    </lineage>
</organism>
<gene>
    <name evidence="2" type="ORF">Q765_11110</name>
</gene>
<dbReference type="OrthoDB" id="1447404at2"/>
<proteinExistence type="predicted"/>
<feature type="chain" id="PRO_5002002837" evidence="1">
    <location>
        <begin position="22"/>
        <end position="155"/>
    </location>
</feature>
<dbReference type="RefSeq" id="WP_020213769.1">
    <property type="nucleotide sequence ID" value="NZ_JRLX01000010.1"/>
</dbReference>
<sequence>MKPLLLTFLLLLTFGCSDDDAVTTPEPQNISPALVAKGVLANTQSFAVENRVITTNAQWQQLLTQMRESREDITDIFTETTIDFNEYQVIASYIISSSGTTIDVTAVVENADNITITLENLRKGATQDVTHPFNIIKIPQSDKPIIFEDLTDPHN</sequence>
<protein>
    <submittedName>
        <fullName evidence="2">Uncharacterized protein</fullName>
    </submittedName>
</protein>
<feature type="signal peptide" evidence="1">
    <location>
        <begin position="1"/>
        <end position="21"/>
    </location>
</feature>
<dbReference type="PROSITE" id="PS51257">
    <property type="entry name" value="PROKAR_LIPOPROTEIN"/>
    <property type="match status" value="1"/>
</dbReference>
<dbReference type="EMBL" id="JRLX01000010">
    <property type="protein sequence ID" value="KGO86421.1"/>
    <property type="molecule type" value="Genomic_DNA"/>
</dbReference>
<evidence type="ECO:0000313" key="3">
    <source>
        <dbReference type="Proteomes" id="UP000030152"/>
    </source>
</evidence>
<name>A0A0A2M482_9FLAO</name>
<reference evidence="2 3" key="1">
    <citation type="submission" date="2013-09" db="EMBL/GenBank/DDBJ databases">
        <authorList>
            <person name="Zeng Z."/>
            <person name="Chen C."/>
        </authorList>
    </citation>
    <scope>NUCLEOTIDE SEQUENCE [LARGE SCALE GENOMIC DNA]</scope>
    <source>
        <strain evidence="2 3">WB 3.3-2</strain>
    </source>
</reference>
<dbReference type="AlphaFoldDB" id="A0A0A2M482"/>
<comment type="caution">
    <text evidence="2">The sequence shown here is derived from an EMBL/GenBank/DDBJ whole genome shotgun (WGS) entry which is preliminary data.</text>
</comment>
<accession>A0A0A2M482</accession>
<evidence type="ECO:0000313" key="2">
    <source>
        <dbReference type="EMBL" id="KGO86421.1"/>
    </source>
</evidence>
<dbReference type="STRING" id="1121895.GCA_000378485_02601"/>
<evidence type="ECO:0000256" key="1">
    <source>
        <dbReference type="SAM" id="SignalP"/>
    </source>
</evidence>
<dbReference type="Proteomes" id="UP000030152">
    <property type="component" value="Unassembled WGS sequence"/>
</dbReference>
<dbReference type="eggNOG" id="ENOG5032TQP">
    <property type="taxonomic scope" value="Bacteria"/>
</dbReference>
<keyword evidence="1" id="KW-0732">Signal</keyword>